<proteinExistence type="inferred from homology"/>
<evidence type="ECO:0000259" key="4">
    <source>
        <dbReference type="Pfam" id="PF00135"/>
    </source>
</evidence>
<feature type="domain" description="Carboxylesterase type B" evidence="4">
    <location>
        <begin position="27"/>
        <end position="247"/>
    </location>
</feature>
<dbReference type="Pfam" id="PF00135">
    <property type="entry name" value="COesterase"/>
    <property type="match status" value="1"/>
</dbReference>
<comment type="similarity">
    <text evidence="1 3">Belongs to the type-B carboxylesterase/lipase family.</text>
</comment>
<organism evidence="5 6">
    <name type="scientific">Aplosporella prunicola CBS 121167</name>
    <dbReference type="NCBI Taxonomy" id="1176127"/>
    <lineage>
        <taxon>Eukaryota</taxon>
        <taxon>Fungi</taxon>
        <taxon>Dikarya</taxon>
        <taxon>Ascomycota</taxon>
        <taxon>Pezizomycotina</taxon>
        <taxon>Dothideomycetes</taxon>
        <taxon>Dothideomycetes incertae sedis</taxon>
        <taxon>Botryosphaeriales</taxon>
        <taxon>Aplosporellaceae</taxon>
        <taxon>Aplosporella</taxon>
    </lineage>
</organism>
<dbReference type="EC" id="3.1.1.-" evidence="3"/>
<dbReference type="InterPro" id="IPR029058">
    <property type="entry name" value="AB_hydrolase_fold"/>
</dbReference>
<protein>
    <recommendedName>
        <fullName evidence="3">Carboxylic ester hydrolase</fullName>
        <ecNumber evidence="3">3.1.1.-</ecNumber>
    </recommendedName>
</protein>
<dbReference type="InterPro" id="IPR002018">
    <property type="entry name" value="CarbesteraseB"/>
</dbReference>
<accession>A0A6A6BR33</accession>
<reference evidence="5" key="1">
    <citation type="journal article" date="2020" name="Stud. Mycol.">
        <title>101 Dothideomycetes genomes: a test case for predicting lifestyles and emergence of pathogens.</title>
        <authorList>
            <person name="Haridas S."/>
            <person name="Albert R."/>
            <person name="Binder M."/>
            <person name="Bloem J."/>
            <person name="Labutti K."/>
            <person name="Salamov A."/>
            <person name="Andreopoulos B."/>
            <person name="Baker S."/>
            <person name="Barry K."/>
            <person name="Bills G."/>
            <person name="Bluhm B."/>
            <person name="Cannon C."/>
            <person name="Castanera R."/>
            <person name="Culley D."/>
            <person name="Daum C."/>
            <person name="Ezra D."/>
            <person name="Gonzalez J."/>
            <person name="Henrissat B."/>
            <person name="Kuo A."/>
            <person name="Liang C."/>
            <person name="Lipzen A."/>
            <person name="Lutzoni F."/>
            <person name="Magnuson J."/>
            <person name="Mondo S."/>
            <person name="Nolan M."/>
            <person name="Ohm R."/>
            <person name="Pangilinan J."/>
            <person name="Park H.-J."/>
            <person name="Ramirez L."/>
            <person name="Alfaro M."/>
            <person name="Sun H."/>
            <person name="Tritt A."/>
            <person name="Yoshinaga Y."/>
            <person name="Zwiers L.-H."/>
            <person name="Turgeon B."/>
            <person name="Goodwin S."/>
            <person name="Spatafora J."/>
            <person name="Crous P."/>
            <person name="Grigoriev I."/>
        </authorList>
    </citation>
    <scope>NUCLEOTIDE SEQUENCE</scope>
    <source>
        <strain evidence="5">CBS 121167</strain>
    </source>
</reference>
<evidence type="ECO:0000313" key="5">
    <source>
        <dbReference type="EMBL" id="KAF2145694.1"/>
    </source>
</evidence>
<evidence type="ECO:0000256" key="2">
    <source>
        <dbReference type="ARBA" id="ARBA00022801"/>
    </source>
</evidence>
<dbReference type="GeneID" id="54303087"/>
<evidence type="ECO:0000313" key="6">
    <source>
        <dbReference type="Proteomes" id="UP000799438"/>
    </source>
</evidence>
<dbReference type="EMBL" id="ML995477">
    <property type="protein sequence ID" value="KAF2145694.1"/>
    <property type="molecule type" value="Genomic_DNA"/>
</dbReference>
<dbReference type="AlphaFoldDB" id="A0A6A6BR33"/>
<dbReference type="PANTHER" id="PTHR43142">
    <property type="entry name" value="CARBOXYLIC ESTER HYDROLASE"/>
    <property type="match status" value="1"/>
</dbReference>
<dbReference type="PROSITE" id="PS00122">
    <property type="entry name" value="CARBOXYLESTERASE_B_1"/>
    <property type="match status" value="1"/>
</dbReference>
<dbReference type="InterPro" id="IPR019826">
    <property type="entry name" value="Carboxylesterase_B_AS"/>
</dbReference>
<dbReference type="PANTHER" id="PTHR43142:SF5">
    <property type="entry name" value="CARBOXYLIC ESTER HYDROLASE"/>
    <property type="match status" value="1"/>
</dbReference>
<sequence>MATAQQRRAAPWALHALPHASLNATFRGRKLGPVAAWRGIQYARVGERFAEAEGVDDWGGEVVECAEYGPRCPQNAVDVGYLLRLPEKGVGLDEHEDEFACLNLDVTGPAEVGEHERGRLPVMVWIHGGSQVVTFGSGASGVCDAYTIVKDSCGGDTGSGLQRRPIIVVSVQYRLNMFAFGDGKGSRNLALKDQRLAIEWVRKHIGGFGGDPNNITVAGESAGAVYAHAQVVTGAPVRQAILSSGSLGLSPPQPLERGETLIKAIEEKLGAALKDVPVEALLKAQAELNINSLWLQEEADLEGWDTETGNTQALLIGDVEYESIIWRRGVEAMSAGAIVDAFDRAPELRGLYNISHSGALDFIHDVRFGLPIRQLSEVWRSAGKAVFTYVIDEANPWQTSSRAHHAIDLLFLFGGVDMSFSATAAAVGSRLREKWICFVNGEAPWARDETFAFGPFGECRGLSAGGVAARRRVAHMKALSDMAAAKIHSVFLAVGAGRVSLWN</sequence>
<dbReference type="Proteomes" id="UP000799438">
    <property type="component" value="Unassembled WGS sequence"/>
</dbReference>
<dbReference type="Gene3D" id="3.40.50.1820">
    <property type="entry name" value="alpha/beta hydrolase"/>
    <property type="match status" value="1"/>
</dbReference>
<gene>
    <name evidence="5" type="ORF">K452DRAFT_349159</name>
</gene>
<dbReference type="GO" id="GO:0016787">
    <property type="term" value="F:hydrolase activity"/>
    <property type="evidence" value="ECO:0007669"/>
    <property type="project" value="UniProtKB-KW"/>
</dbReference>
<dbReference type="OrthoDB" id="3200163at2759"/>
<keyword evidence="2 3" id="KW-0378">Hydrolase</keyword>
<dbReference type="SUPFAM" id="SSF53474">
    <property type="entry name" value="alpha/beta-Hydrolases"/>
    <property type="match status" value="1"/>
</dbReference>
<evidence type="ECO:0000256" key="3">
    <source>
        <dbReference type="RuleBase" id="RU361235"/>
    </source>
</evidence>
<dbReference type="RefSeq" id="XP_033401406.1">
    <property type="nucleotide sequence ID" value="XM_033545579.1"/>
</dbReference>
<name>A0A6A6BR33_9PEZI</name>
<keyword evidence="6" id="KW-1185">Reference proteome</keyword>
<evidence type="ECO:0000256" key="1">
    <source>
        <dbReference type="ARBA" id="ARBA00005964"/>
    </source>
</evidence>